<dbReference type="InterPro" id="IPR011105">
    <property type="entry name" value="Cell_wall_hydrolase_SleB"/>
</dbReference>
<keyword evidence="3" id="KW-1185">Reference proteome</keyword>
<dbReference type="Gene3D" id="1.10.10.2520">
    <property type="entry name" value="Cell wall hydrolase SleB, domain 1"/>
    <property type="match status" value="1"/>
</dbReference>
<evidence type="ECO:0000259" key="1">
    <source>
        <dbReference type="Pfam" id="PF07486"/>
    </source>
</evidence>
<evidence type="ECO:0000313" key="2">
    <source>
        <dbReference type="EMBL" id="AVX02564.1"/>
    </source>
</evidence>
<dbReference type="Pfam" id="PF07486">
    <property type="entry name" value="Hydrolase_2"/>
    <property type="match status" value="1"/>
</dbReference>
<dbReference type="Proteomes" id="UP000258927">
    <property type="component" value="Chromosome"/>
</dbReference>
<dbReference type="STRING" id="1122213.GCA_000423365_02744"/>
<protein>
    <submittedName>
        <fullName evidence="2">N-acetylmuramoyl-L-alanine amidase</fullName>
    </submittedName>
</protein>
<accession>A0A2R4M9H0</accession>
<organism evidence="2 3">
    <name type="scientific">Maritalea myrionectae</name>
    <dbReference type="NCBI Taxonomy" id="454601"/>
    <lineage>
        <taxon>Bacteria</taxon>
        <taxon>Pseudomonadati</taxon>
        <taxon>Pseudomonadota</taxon>
        <taxon>Alphaproteobacteria</taxon>
        <taxon>Hyphomicrobiales</taxon>
        <taxon>Devosiaceae</taxon>
        <taxon>Maritalea</taxon>
    </lineage>
</organism>
<sequence length="233" mass="25869">MKKMQIFTVNHYLTNGSISGKRFINVHSSCKAFGETGLLRVAKSILQYGLAVAFLLLAALPAASQQAANPLTPELLAKYAKTKFKPTEEKIAIASKEKICLTQAIYHEARGEPEDGQWAVAQVILNRVQHPKYPNSICGVVFQNAHRLHSCQFSFACDGKSDNGGKGNRIVRESWVRAGLIANTAFKRFQQRDHLDTLPVTALYYHAARVSPNWATAYQPVKKIGAHIFYTPL</sequence>
<gene>
    <name evidence="2" type="ORF">MXMO3_00015</name>
</gene>
<dbReference type="AlphaFoldDB" id="A0A2R4M9H0"/>
<dbReference type="KEGG" id="mmyr:MXMO3_00015"/>
<dbReference type="GO" id="GO:0016787">
    <property type="term" value="F:hydrolase activity"/>
    <property type="evidence" value="ECO:0007669"/>
    <property type="project" value="InterPro"/>
</dbReference>
<dbReference type="InterPro" id="IPR042047">
    <property type="entry name" value="SleB_dom1"/>
</dbReference>
<proteinExistence type="predicted"/>
<reference evidence="2 3" key="1">
    <citation type="submission" date="2017-05" db="EMBL/GenBank/DDBJ databases">
        <title>Genome Analysis of Maritalea myrionectae HL2708#5.</title>
        <authorList>
            <consortium name="Cotde Inc.-PKNU"/>
            <person name="Jang D."/>
            <person name="Oh H.-M."/>
        </authorList>
    </citation>
    <scope>NUCLEOTIDE SEQUENCE [LARGE SCALE GENOMIC DNA]</scope>
    <source>
        <strain evidence="2 3">HL2708#5</strain>
    </source>
</reference>
<feature type="domain" description="Cell wall hydrolase SleB" evidence="1">
    <location>
        <begin position="111"/>
        <end position="230"/>
    </location>
</feature>
<dbReference type="EMBL" id="CP021330">
    <property type="protein sequence ID" value="AVX02564.1"/>
    <property type="molecule type" value="Genomic_DNA"/>
</dbReference>
<evidence type="ECO:0000313" key="3">
    <source>
        <dbReference type="Proteomes" id="UP000258927"/>
    </source>
</evidence>
<name>A0A2R4M9H0_9HYPH</name>